<dbReference type="PROSITE" id="PS50943">
    <property type="entry name" value="HTH_CROC1"/>
    <property type="match status" value="1"/>
</dbReference>
<gene>
    <name evidence="2" type="ORF">A3844_01910</name>
</gene>
<dbReference type="Proteomes" id="UP000186058">
    <property type="component" value="Unassembled WGS sequence"/>
</dbReference>
<sequence>MSIGDVLQDYRKQQGMTQEEFADQVLVDRSSIAKVETGKRPATNHLMRQAASAFDDPRLYIAAAEEVTGGASVPYLDGADLHKAATHYKSLEEGEEALAAMRFAPIMKRNDQMTEADKAAVKAAIMESIEAITAFTHHIMALCREYGFSWRGVWKEHRADLKAKQYMK</sequence>
<feature type="domain" description="HTH cro/C1-type" evidence="1">
    <location>
        <begin position="7"/>
        <end position="61"/>
    </location>
</feature>
<dbReference type="CDD" id="cd00093">
    <property type="entry name" value="HTH_XRE"/>
    <property type="match status" value="1"/>
</dbReference>
<dbReference type="RefSeq" id="WP_083606640.1">
    <property type="nucleotide sequence ID" value="NZ_LVWI01000001.1"/>
</dbReference>
<proteinExistence type="predicted"/>
<dbReference type="SMART" id="SM00530">
    <property type="entry name" value="HTH_XRE"/>
    <property type="match status" value="1"/>
</dbReference>
<dbReference type="EMBL" id="LVWI01000001">
    <property type="protein sequence ID" value="OKP91893.1"/>
    <property type="molecule type" value="Genomic_DNA"/>
</dbReference>
<evidence type="ECO:0000313" key="2">
    <source>
        <dbReference type="EMBL" id="OKP91893.1"/>
    </source>
</evidence>
<name>A0ABX3EUL2_9BACL</name>
<dbReference type="InterPro" id="IPR001387">
    <property type="entry name" value="Cro/C1-type_HTH"/>
</dbReference>
<dbReference type="Pfam" id="PF01381">
    <property type="entry name" value="HTH_3"/>
    <property type="match status" value="1"/>
</dbReference>
<dbReference type="InterPro" id="IPR010982">
    <property type="entry name" value="Lambda_DNA-bd_dom_sf"/>
</dbReference>
<keyword evidence="3" id="KW-1185">Reference proteome</keyword>
<comment type="caution">
    <text evidence="2">The sequence shown here is derived from an EMBL/GenBank/DDBJ whole genome shotgun (WGS) entry which is preliminary data.</text>
</comment>
<dbReference type="SUPFAM" id="SSF47413">
    <property type="entry name" value="lambda repressor-like DNA-binding domains"/>
    <property type="match status" value="1"/>
</dbReference>
<accession>A0ABX3EUL2</accession>
<protein>
    <recommendedName>
        <fullName evidence="1">HTH cro/C1-type domain-containing protein</fullName>
    </recommendedName>
</protein>
<organism evidence="2 3">
    <name type="scientific">Paenibacillus helianthi</name>
    <dbReference type="NCBI Taxonomy" id="1349432"/>
    <lineage>
        <taxon>Bacteria</taxon>
        <taxon>Bacillati</taxon>
        <taxon>Bacillota</taxon>
        <taxon>Bacilli</taxon>
        <taxon>Bacillales</taxon>
        <taxon>Paenibacillaceae</taxon>
        <taxon>Paenibacillus</taxon>
    </lineage>
</organism>
<evidence type="ECO:0000313" key="3">
    <source>
        <dbReference type="Proteomes" id="UP000186058"/>
    </source>
</evidence>
<dbReference type="Gene3D" id="1.10.260.40">
    <property type="entry name" value="lambda repressor-like DNA-binding domains"/>
    <property type="match status" value="1"/>
</dbReference>
<evidence type="ECO:0000259" key="1">
    <source>
        <dbReference type="PROSITE" id="PS50943"/>
    </source>
</evidence>
<reference evidence="2 3" key="1">
    <citation type="submission" date="2016-03" db="EMBL/GenBank/DDBJ databases">
        <authorList>
            <person name="Sant'Anna F.H."/>
            <person name="Ambrosini A."/>
            <person name="Souza R."/>
            <person name="Bach E."/>
            <person name="Fernandes G."/>
            <person name="Balsanelli E."/>
            <person name="Baura V.A."/>
            <person name="Souza E.M."/>
            <person name="Passaglia L."/>
        </authorList>
    </citation>
    <scope>NUCLEOTIDE SEQUENCE [LARGE SCALE GENOMIC DNA]</scope>
    <source>
        <strain evidence="2 3">P26E</strain>
    </source>
</reference>